<dbReference type="Gene3D" id="1.10.10.2840">
    <property type="entry name" value="PucR C-terminal helix-turn-helix domain"/>
    <property type="match status" value="1"/>
</dbReference>
<dbReference type="Pfam" id="PF13185">
    <property type="entry name" value="GAF_2"/>
    <property type="match status" value="1"/>
</dbReference>
<evidence type="ECO:0000256" key="2">
    <source>
        <dbReference type="SAM" id="MobiDB-lite"/>
    </source>
</evidence>
<sequence>MIAPGARIGRSAPPGSDGASMDGDHTRADGRGGDRLREHVARVAEAAQHGTGAVFAEGERGLAAFAGAEARILVNAAGSWCHWRQIDLAERRIEPAFPAGDTTLLPIREGAVAAAIPAAATAAREAELSVLATAIAMALDIGTVREVVARSVDELEVMRAVAGRILKASALDDVLLLVAHETKRLLASDICGVLMREGDDVAMKSCVGHFSSTTARLRMASGVGVAGRVLETGTPCMVANYVESRDITQDFAPLARVESVRSALAVPIRARDAVTGVLEVWRRRPSTFTEADTRLLHALADLAAVAIDNALLLGAHADSARQLTTINEELSARYSIISEAARFQESVTRLMLRENPLPEILGEAARFTRGTMALLGPIMEVDARHPEDAELSGQLVDEIRSSLRKTGRRIDEPVLLRAGAGETAFVLPIVSGVEELGWLCHVAEREPDERARLAPGYVALASATHLRERRRVLRERGGTLEAILWDLLEGEDEARAAAHDRAREMGVTIKGPLCVAVMRLPARGADKAIAPATREEILRAAGRELGPRATILGLRGDQLRILCAGPPDAGLRAALGALLAGLRKRPGAGGVAAGLGAASGGWRELPRSFRQGLIALEVAVHRAGDPIACYGDLGVMGLLVSLRGQASLPRLTGEILGDLVTVSDRRRGALLETGTAFFECDCSQVATAKRLGVHEKTVAYRLAKISQLTGLNLSRHQDRLLLDVGLRLLKLLGE</sequence>
<dbReference type="InterPro" id="IPR003018">
    <property type="entry name" value="GAF"/>
</dbReference>
<dbReference type="Proteomes" id="UP000249185">
    <property type="component" value="Unassembled WGS sequence"/>
</dbReference>
<comment type="caution">
    <text evidence="4">The sequence shown here is derived from an EMBL/GenBank/DDBJ whole genome shotgun (WGS) entry which is preliminary data.</text>
</comment>
<evidence type="ECO:0000313" key="5">
    <source>
        <dbReference type="Proteomes" id="UP000249185"/>
    </source>
</evidence>
<dbReference type="InterPro" id="IPR025736">
    <property type="entry name" value="PucR_C-HTH_dom"/>
</dbReference>
<feature type="region of interest" description="Disordered" evidence="2">
    <location>
        <begin position="1"/>
        <end position="32"/>
    </location>
</feature>
<dbReference type="PANTHER" id="PTHR33744:SF7">
    <property type="entry name" value="PUCR FAMILY TRANSCRIPTIONAL REGULATOR"/>
    <property type="match status" value="1"/>
</dbReference>
<dbReference type="EMBL" id="QFPW01000003">
    <property type="protein sequence ID" value="PZQ50709.1"/>
    <property type="molecule type" value="Genomic_DNA"/>
</dbReference>
<dbReference type="InterPro" id="IPR051448">
    <property type="entry name" value="CdaR-like_regulators"/>
</dbReference>
<feature type="domain" description="GAF" evidence="3">
    <location>
        <begin position="170"/>
        <end position="317"/>
    </location>
</feature>
<dbReference type="SUPFAM" id="SSF55781">
    <property type="entry name" value="GAF domain-like"/>
    <property type="match status" value="1"/>
</dbReference>
<dbReference type="InterPro" id="IPR029016">
    <property type="entry name" value="GAF-like_dom_sf"/>
</dbReference>
<organism evidence="4 5">
    <name type="scientific">Rhodovulum sulfidophilum</name>
    <name type="common">Rhodobacter sulfidophilus</name>
    <dbReference type="NCBI Taxonomy" id="35806"/>
    <lineage>
        <taxon>Bacteria</taxon>
        <taxon>Pseudomonadati</taxon>
        <taxon>Pseudomonadota</taxon>
        <taxon>Alphaproteobacteria</taxon>
        <taxon>Rhodobacterales</taxon>
        <taxon>Paracoccaceae</taxon>
        <taxon>Rhodovulum</taxon>
    </lineage>
</organism>
<dbReference type="SMART" id="SM00065">
    <property type="entry name" value="GAF"/>
    <property type="match status" value="1"/>
</dbReference>
<gene>
    <name evidence="4" type="ORF">DI556_06205</name>
</gene>
<name>A0A2W5NES2_RHOSU</name>
<protein>
    <recommendedName>
        <fullName evidence="3">GAF domain-containing protein</fullName>
    </recommendedName>
</protein>
<dbReference type="Pfam" id="PF17853">
    <property type="entry name" value="GGDEF_2"/>
    <property type="match status" value="1"/>
</dbReference>
<dbReference type="InterPro" id="IPR041522">
    <property type="entry name" value="CdaR_GGDEF"/>
</dbReference>
<dbReference type="Gene3D" id="3.30.450.40">
    <property type="match status" value="1"/>
</dbReference>
<dbReference type="InterPro" id="IPR042070">
    <property type="entry name" value="PucR_C-HTH_sf"/>
</dbReference>
<dbReference type="AlphaFoldDB" id="A0A2W5NES2"/>
<evidence type="ECO:0000259" key="3">
    <source>
        <dbReference type="SMART" id="SM00065"/>
    </source>
</evidence>
<comment type="similarity">
    <text evidence="1">Belongs to the CdaR family.</text>
</comment>
<accession>A0A2W5NES2</accession>
<evidence type="ECO:0000256" key="1">
    <source>
        <dbReference type="ARBA" id="ARBA00006754"/>
    </source>
</evidence>
<feature type="compositionally biased region" description="Basic and acidic residues" evidence="2">
    <location>
        <begin position="22"/>
        <end position="32"/>
    </location>
</feature>
<dbReference type="Pfam" id="PF13556">
    <property type="entry name" value="HTH_30"/>
    <property type="match status" value="1"/>
</dbReference>
<dbReference type="PANTHER" id="PTHR33744">
    <property type="entry name" value="CARBOHYDRATE DIACID REGULATOR"/>
    <property type="match status" value="1"/>
</dbReference>
<reference evidence="4 5" key="1">
    <citation type="submission" date="2017-08" db="EMBL/GenBank/DDBJ databases">
        <title>Infants hospitalized years apart are colonized by the same room-sourced microbial strains.</title>
        <authorList>
            <person name="Brooks B."/>
            <person name="Olm M.R."/>
            <person name="Firek B.A."/>
            <person name="Baker R."/>
            <person name="Thomas B.C."/>
            <person name="Morowitz M.J."/>
            <person name="Banfield J.F."/>
        </authorList>
    </citation>
    <scope>NUCLEOTIDE SEQUENCE [LARGE SCALE GENOMIC DNA]</scope>
    <source>
        <strain evidence="4">S2_005_002_R2_34</strain>
    </source>
</reference>
<proteinExistence type="inferred from homology"/>
<evidence type="ECO:0000313" key="4">
    <source>
        <dbReference type="EMBL" id="PZQ50709.1"/>
    </source>
</evidence>